<feature type="region of interest" description="Disordered" evidence="1">
    <location>
        <begin position="1"/>
        <end position="21"/>
    </location>
</feature>
<evidence type="ECO:0000313" key="3">
    <source>
        <dbReference type="Proteomes" id="UP000299102"/>
    </source>
</evidence>
<reference evidence="2 3" key="1">
    <citation type="journal article" date="2019" name="Commun. Biol.">
        <title>The bagworm genome reveals a unique fibroin gene that provides high tensile strength.</title>
        <authorList>
            <person name="Kono N."/>
            <person name="Nakamura H."/>
            <person name="Ohtoshi R."/>
            <person name="Tomita M."/>
            <person name="Numata K."/>
            <person name="Arakawa K."/>
        </authorList>
    </citation>
    <scope>NUCLEOTIDE SEQUENCE [LARGE SCALE GENOMIC DNA]</scope>
</reference>
<organism evidence="2 3">
    <name type="scientific">Eumeta variegata</name>
    <name type="common">Bagworm moth</name>
    <name type="synonym">Eumeta japonica</name>
    <dbReference type="NCBI Taxonomy" id="151549"/>
    <lineage>
        <taxon>Eukaryota</taxon>
        <taxon>Metazoa</taxon>
        <taxon>Ecdysozoa</taxon>
        <taxon>Arthropoda</taxon>
        <taxon>Hexapoda</taxon>
        <taxon>Insecta</taxon>
        <taxon>Pterygota</taxon>
        <taxon>Neoptera</taxon>
        <taxon>Endopterygota</taxon>
        <taxon>Lepidoptera</taxon>
        <taxon>Glossata</taxon>
        <taxon>Ditrysia</taxon>
        <taxon>Tineoidea</taxon>
        <taxon>Psychidae</taxon>
        <taxon>Oiketicinae</taxon>
        <taxon>Eumeta</taxon>
    </lineage>
</organism>
<name>A0A4C1SDF9_EUMVA</name>
<comment type="caution">
    <text evidence="2">The sequence shown here is derived from an EMBL/GenBank/DDBJ whole genome shotgun (WGS) entry which is preliminary data.</text>
</comment>
<dbReference type="Proteomes" id="UP000299102">
    <property type="component" value="Unassembled WGS sequence"/>
</dbReference>
<gene>
    <name evidence="2" type="ORF">EVAR_630_1</name>
</gene>
<accession>A0A4C1SDF9</accession>
<proteinExistence type="predicted"/>
<dbReference type="EMBL" id="BGZK01000003">
    <property type="protein sequence ID" value="GBO99426.1"/>
    <property type="molecule type" value="Genomic_DNA"/>
</dbReference>
<feature type="region of interest" description="Disordered" evidence="1">
    <location>
        <begin position="95"/>
        <end position="120"/>
    </location>
</feature>
<evidence type="ECO:0000313" key="2">
    <source>
        <dbReference type="EMBL" id="GBO99426.1"/>
    </source>
</evidence>
<keyword evidence="3" id="KW-1185">Reference proteome</keyword>
<feature type="region of interest" description="Disordered" evidence="1">
    <location>
        <begin position="38"/>
        <end position="64"/>
    </location>
</feature>
<protein>
    <submittedName>
        <fullName evidence="2">Uncharacterized protein</fullName>
    </submittedName>
</protein>
<feature type="compositionally biased region" description="Low complexity" evidence="1">
    <location>
        <begin position="45"/>
        <end position="55"/>
    </location>
</feature>
<evidence type="ECO:0000256" key="1">
    <source>
        <dbReference type="SAM" id="MobiDB-lite"/>
    </source>
</evidence>
<dbReference type="AlphaFoldDB" id="A0A4C1SDF9"/>
<sequence length="157" mass="17294">MGVPSSFESSIVDSDPNSSEDQITRAFNLDLYEGSADEAEETQWSSKDLSSSKRPSTAKEMFGRLLSRRQQRVFNQNVSVSLRDIAPSIRSDRRIASPHCKIRKKSSSETANTIPTLGKDKSLVGKHASLGVESDSDSIPEFQRQRTGAVRVTVSCD</sequence>